<name>A0A134A3C0_9BACL</name>
<dbReference type="PATRIC" id="fig|1379.3.peg.442"/>
<dbReference type="RefSeq" id="WP_060913725.1">
    <property type="nucleotide sequence ID" value="NZ_JAWFGB010000027.1"/>
</dbReference>
<proteinExistence type="predicted"/>
<evidence type="ECO:0000256" key="1">
    <source>
        <dbReference type="SAM" id="Phobius"/>
    </source>
</evidence>
<organism evidence="2 3">
    <name type="scientific">Gemella haemolysans</name>
    <dbReference type="NCBI Taxonomy" id="1379"/>
    <lineage>
        <taxon>Bacteria</taxon>
        <taxon>Bacillati</taxon>
        <taxon>Bacillota</taxon>
        <taxon>Bacilli</taxon>
        <taxon>Bacillales</taxon>
        <taxon>Gemellaceae</taxon>
        <taxon>Gemella</taxon>
    </lineage>
</organism>
<dbReference type="GO" id="GO:0051301">
    <property type="term" value="P:cell division"/>
    <property type="evidence" value="ECO:0007669"/>
    <property type="project" value="UniProtKB-KW"/>
</dbReference>
<keyword evidence="2" id="KW-0132">Cell division</keyword>
<keyword evidence="2" id="KW-0131">Cell cycle</keyword>
<dbReference type="OrthoDB" id="2990327at2"/>
<dbReference type="STRING" id="1379.HMPREF3186_00446"/>
<evidence type="ECO:0000313" key="2">
    <source>
        <dbReference type="EMBL" id="KXB62221.1"/>
    </source>
</evidence>
<keyword evidence="1" id="KW-1133">Transmembrane helix</keyword>
<dbReference type="EMBL" id="LSDC01000024">
    <property type="protein sequence ID" value="KXB62221.1"/>
    <property type="molecule type" value="Genomic_DNA"/>
</dbReference>
<keyword evidence="1" id="KW-0812">Transmembrane</keyword>
<comment type="caution">
    <text evidence="2">The sequence shown here is derived from an EMBL/GenBank/DDBJ whole genome shotgun (WGS) entry which is preliminary data.</text>
</comment>
<feature type="transmembrane region" description="Helical" evidence="1">
    <location>
        <begin position="28"/>
        <end position="47"/>
    </location>
</feature>
<evidence type="ECO:0000313" key="3">
    <source>
        <dbReference type="Proteomes" id="UP000070355"/>
    </source>
</evidence>
<dbReference type="AlphaFoldDB" id="A0A134A3C0"/>
<keyword evidence="1" id="KW-0472">Membrane</keyword>
<protein>
    <submittedName>
        <fullName evidence="2">Putative cell division protein FtsL</fullName>
    </submittedName>
</protein>
<reference evidence="3" key="1">
    <citation type="submission" date="2016-01" db="EMBL/GenBank/DDBJ databases">
        <authorList>
            <person name="Mitreva M."/>
            <person name="Pepin K.H."/>
            <person name="Mihindukulasuriya K.A."/>
            <person name="Fulton R."/>
            <person name="Fronick C."/>
            <person name="O'Laughlin M."/>
            <person name="Miner T."/>
            <person name="Herter B."/>
            <person name="Rosa B.A."/>
            <person name="Cordes M."/>
            <person name="Tomlinson C."/>
            <person name="Wollam A."/>
            <person name="Palsikar V.B."/>
            <person name="Mardis E.R."/>
            <person name="Wilson R.K."/>
        </authorList>
    </citation>
    <scope>NUCLEOTIDE SEQUENCE [LARGE SCALE GENOMIC DNA]</scope>
    <source>
        <strain evidence="3">DNF01167</strain>
    </source>
</reference>
<gene>
    <name evidence="2" type="ORF">HMPREF3186_00446</name>
</gene>
<dbReference type="Proteomes" id="UP000070355">
    <property type="component" value="Unassembled WGS sequence"/>
</dbReference>
<sequence length="108" mass="12420">MATLKVYSREYGVKKVQEKVKFNLLEKTTYGVFVGVILLANVVMLNYKGEIYSLRSAQQKNDIVISEKQKNNNEQKVMINNLSSYERVKKIAETVGMKTQKDSIKVVR</sequence>
<accession>A0A134A3C0</accession>